<dbReference type="PIRSF" id="PIRSF002181">
    <property type="entry name" value="Ribosomal_L13"/>
    <property type="match status" value="1"/>
</dbReference>
<dbReference type="PANTHER" id="PTHR11545:SF2">
    <property type="entry name" value="LARGE RIBOSOMAL SUBUNIT PROTEIN UL13M"/>
    <property type="match status" value="1"/>
</dbReference>
<dbReference type="GO" id="GO:0003729">
    <property type="term" value="F:mRNA binding"/>
    <property type="evidence" value="ECO:0007669"/>
    <property type="project" value="TreeGrafter"/>
</dbReference>
<dbReference type="Gene3D" id="3.90.1180.10">
    <property type="entry name" value="Ribosomal protein L13"/>
    <property type="match status" value="1"/>
</dbReference>
<reference evidence="4" key="1">
    <citation type="journal article" date="2016" name="BMC Biol.">
        <title>Parallel evolution of highly conserved plastid genome architecture in red seaweeds and seed plants.</title>
        <authorList>
            <person name="Lee J."/>
            <person name="Cho C.H."/>
            <person name="Park S.I."/>
            <person name="Choi J.W."/>
            <person name="Song H.S."/>
            <person name="West J.A."/>
            <person name="Bhattacharya D."/>
            <person name="Yoon H.S."/>
        </authorList>
    </citation>
    <scope>NUCLEOTIDE SEQUENCE</scope>
</reference>
<comment type="similarity">
    <text evidence="1">Belongs to the universal ribosomal protein uL13 family.</text>
</comment>
<dbReference type="InterPro" id="IPR036899">
    <property type="entry name" value="Ribosomal_uL13_sf"/>
</dbReference>
<dbReference type="GO" id="GO:0017148">
    <property type="term" value="P:negative regulation of translation"/>
    <property type="evidence" value="ECO:0007669"/>
    <property type="project" value="TreeGrafter"/>
</dbReference>
<accession>A0A1C9C909</accession>
<geneLocation type="plastid" evidence="4"/>
<evidence type="ECO:0000256" key="2">
    <source>
        <dbReference type="ARBA" id="ARBA00022980"/>
    </source>
</evidence>
<dbReference type="SUPFAM" id="SSF52161">
    <property type="entry name" value="Ribosomal protein L13"/>
    <property type="match status" value="1"/>
</dbReference>
<organism evidence="4">
    <name type="scientific">Schimmelmannia schousboei</name>
    <dbReference type="NCBI Taxonomy" id="173468"/>
    <lineage>
        <taxon>Eukaryota</taxon>
        <taxon>Rhodophyta</taxon>
        <taxon>Florideophyceae</taxon>
        <taxon>Rhodymeniophycidae</taxon>
        <taxon>Acrosymphytales</taxon>
        <taxon>Schimmelmanniaceae</taxon>
        <taxon>Schimmelmannia</taxon>
    </lineage>
</organism>
<dbReference type="GO" id="GO:0006412">
    <property type="term" value="P:translation"/>
    <property type="evidence" value="ECO:0007669"/>
    <property type="project" value="InterPro"/>
</dbReference>
<dbReference type="HAMAP" id="MF_01366">
    <property type="entry name" value="Ribosomal_uL13"/>
    <property type="match status" value="1"/>
</dbReference>
<proteinExistence type="inferred from homology"/>
<dbReference type="InterPro" id="IPR005822">
    <property type="entry name" value="Ribosomal_uL13"/>
</dbReference>
<gene>
    <name evidence="4" type="primary">rpl13</name>
    <name evidence="4" type="ORF">Schim_180</name>
</gene>
<dbReference type="InterPro" id="IPR005823">
    <property type="entry name" value="Ribosomal_uL13_bac-type"/>
</dbReference>
<dbReference type="GO" id="GO:0003735">
    <property type="term" value="F:structural constituent of ribosome"/>
    <property type="evidence" value="ECO:0007669"/>
    <property type="project" value="InterPro"/>
</dbReference>
<keyword evidence="2 4" id="KW-0689">Ribosomal protein</keyword>
<protein>
    <submittedName>
        <fullName evidence="4">Ribosomal protein L13</fullName>
    </submittedName>
</protein>
<evidence type="ECO:0000313" key="4">
    <source>
        <dbReference type="EMBL" id="AOM64861.1"/>
    </source>
</evidence>
<keyword evidence="4" id="KW-0934">Plastid</keyword>
<dbReference type="RefSeq" id="YP_009295926.1">
    <property type="nucleotide sequence ID" value="NC_031168.1"/>
</dbReference>
<dbReference type="PANTHER" id="PTHR11545">
    <property type="entry name" value="RIBOSOMAL PROTEIN L13"/>
    <property type="match status" value="1"/>
</dbReference>
<dbReference type="Pfam" id="PF00572">
    <property type="entry name" value="Ribosomal_L13"/>
    <property type="match status" value="1"/>
</dbReference>
<dbReference type="GeneID" id="29071311"/>
<keyword evidence="3" id="KW-0687">Ribonucleoprotein</keyword>
<name>A0A1C9C909_9FLOR</name>
<dbReference type="EMBL" id="KX284711">
    <property type="protein sequence ID" value="AOM64861.1"/>
    <property type="molecule type" value="Genomic_DNA"/>
</dbReference>
<dbReference type="AlphaFoldDB" id="A0A1C9C909"/>
<dbReference type="NCBIfam" id="TIGR01066">
    <property type="entry name" value="rplM_bact"/>
    <property type="match status" value="1"/>
</dbReference>
<sequence>MNKTYIPNINTTKNNNTWYIIDAKNQNLGRLSTYIANILRGKNNINYTPYIENQIHIIVTNAKFINVTGQKRHQKIYKRHSGYPGGLKIENFTQLNERIPNRIIEKAIKGMLPKGPLGRKLFTKLKVYSHDQHPHIAQKPKILSIN</sequence>
<dbReference type="CDD" id="cd00392">
    <property type="entry name" value="Ribosomal_L13"/>
    <property type="match status" value="1"/>
</dbReference>
<evidence type="ECO:0000256" key="3">
    <source>
        <dbReference type="ARBA" id="ARBA00023274"/>
    </source>
</evidence>
<evidence type="ECO:0000256" key="1">
    <source>
        <dbReference type="ARBA" id="ARBA00006227"/>
    </source>
</evidence>
<dbReference type="GO" id="GO:0022625">
    <property type="term" value="C:cytosolic large ribosomal subunit"/>
    <property type="evidence" value="ECO:0007669"/>
    <property type="project" value="TreeGrafter"/>
</dbReference>